<proteinExistence type="predicted"/>
<evidence type="ECO:0000313" key="1">
    <source>
        <dbReference type="EMBL" id="SER74956.1"/>
    </source>
</evidence>
<name>A0A1H9RQH4_9GAMM</name>
<evidence type="ECO:0000313" key="2">
    <source>
        <dbReference type="Proteomes" id="UP000199267"/>
    </source>
</evidence>
<accession>A0A1H9RQH4</accession>
<protein>
    <submittedName>
        <fullName evidence="1">Uncharacterized protein</fullName>
    </submittedName>
</protein>
<organism evidence="1 2">
    <name type="scientific">Azotobacter beijerinckii</name>
    <dbReference type="NCBI Taxonomy" id="170623"/>
    <lineage>
        <taxon>Bacteria</taxon>
        <taxon>Pseudomonadati</taxon>
        <taxon>Pseudomonadota</taxon>
        <taxon>Gammaproteobacteria</taxon>
        <taxon>Pseudomonadales</taxon>
        <taxon>Pseudomonadaceae</taxon>
        <taxon>Azotobacter</taxon>
    </lineage>
</organism>
<dbReference type="Proteomes" id="UP000199267">
    <property type="component" value="Unassembled WGS sequence"/>
</dbReference>
<gene>
    <name evidence="1" type="ORF">SAMN04244573_04232</name>
</gene>
<dbReference type="EMBL" id="FOFJ01000084">
    <property type="protein sequence ID" value="SER74956.1"/>
    <property type="molecule type" value="Genomic_DNA"/>
</dbReference>
<dbReference type="RefSeq" id="WP_090625221.1">
    <property type="nucleotide sequence ID" value="NZ_FOFJ01000084.1"/>
</dbReference>
<sequence length="76" mass="8443">MHGGKLTSQDHKAMDRFIIRVLEAYRSGEITQQSAASGIAHVMAALDISNTQEAVAWFNQKGVEYFKNLDDFPSKA</sequence>
<reference evidence="1 2" key="1">
    <citation type="submission" date="2016-10" db="EMBL/GenBank/DDBJ databases">
        <authorList>
            <person name="de Groot N.N."/>
        </authorList>
    </citation>
    <scope>NUCLEOTIDE SEQUENCE [LARGE SCALE GENOMIC DNA]</scope>
    <source>
        <strain evidence="1 2">DSM 378</strain>
    </source>
</reference>
<dbReference type="AlphaFoldDB" id="A0A1H9RQH4"/>